<feature type="compositionally biased region" description="Low complexity" evidence="1">
    <location>
        <begin position="541"/>
        <end position="558"/>
    </location>
</feature>
<evidence type="ECO:0000313" key="4">
    <source>
        <dbReference type="EMBL" id="OAA81634.1"/>
    </source>
</evidence>
<name>A0A168KFV6_CORDF</name>
<reference evidence="4 5" key="1">
    <citation type="journal article" date="2016" name="Genome Biol. Evol.">
        <title>Divergent and convergent evolution of fungal pathogenicity.</title>
        <authorList>
            <person name="Shang Y."/>
            <person name="Xiao G."/>
            <person name="Zheng P."/>
            <person name="Cen K."/>
            <person name="Zhan S."/>
            <person name="Wang C."/>
        </authorList>
    </citation>
    <scope>NUCLEOTIDE SEQUENCE [LARGE SCALE GENOMIC DNA]</scope>
    <source>
        <strain evidence="4 5">RCEF 1005</strain>
    </source>
</reference>
<feature type="region of interest" description="Disordered" evidence="1">
    <location>
        <begin position="541"/>
        <end position="560"/>
    </location>
</feature>
<evidence type="ECO:0000256" key="1">
    <source>
        <dbReference type="SAM" id="MobiDB-lite"/>
    </source>
</evidence>
<feature type="domain" description="DUF7492" evidence="3">
    <location>
        <begin position="22"/>
        <end position="243"/>
    </location>
</feature>
<gene>
    <name evidence="4" type="ORF">LEL_01179</name>
</gene>
<dbReference type="STRING" id="1081108.A0A168KFV6"/>
<dbReference type="AlphaFoldDB" id="A0A168KFV6"/>
<feature type="chain" id="PRO_5007898427" description="DUF7492 domain-containing protein" evidence="2">
    <location>
        <begin position="24"/>
        <end position="574"/>
    </location>
</feature>
<dbReference type="EMBL" id="AZHF01000001">
    <property type="protein sequence ID" value="OAA81634.1"/>
    <property type="molecule type" value="Genomic_DNA"/>
</dbReference>
<keyword evidence="2" id="KW-0732">Signal</keyword>
<dbReference type="Pfam" id="PF24320">
    <property type="entry name" value="DUF7492"/>
    <property type="match status" value="1"/>
</dbReference>
<keyword evidence="5" id="KW-1185">Reference proteome</keyword>
<evidence type="ECO:0000313" key="5">
    <source>
        <dbReference type="Proteomes" id="UP000076881"/>
    </source>
</evidence>
<feature type="region of interest" description="Disordered" evidence="1">
    <location>
        <begin position="405"/>
        <end position="506"/>
    </location>
</feature>
<feature type="compositionally biased region" description="Pro residues" evidence="1">
    <location>
        <begin position="366"/>
        <end position="384"/>
    </location>
</feature>
<feature type="compositionally biased region" description="Low complexity" evidence="1">
    <location>
        <begin position="342"/>
        <end position="365"/>
    </location>
</feature>
<protein>
    <recommendedName>
        <fullName evidence="3">DUF7492 domain-containing protein</fullName>
    </recommendedName>
</protein>
<feature type="region of interest" description="Disordered" evidence="1">
    <location>
        <begin position="331"/>
        <end position="392"/>
    </location>
</feature>
<comment type="caution">
    <text evidence="4">The sequence shown here is derived from an EMBL/GenBank/DDBJ whole genome shotgun (WGS) entry which is preliminary data.</text>
</comment>
<accession>A0A168KFV6</accession>
<dbReference type="OrthoDB" id="64281at2759"/>
<feature type="compositionally biased region" description="Low complexity" evidence="1">
    <location>
        <begin position="472"/>
        <end position="496"/>
    </location>
</feature>
<evidence type="ECO:0000259" key="3">
    <source>
        <dbReference type="Pfam" id="PF24320"/>
    </source>
</evidence>
<dbReference type="Proteomes" id="UP000076881">
    <property type="component" value="Unassembled WGS sequence"/>
</dbReference>
<dbReference type="InterPro" id="IPR055915">
    <property type="entry name" value="DUF7492"/>
</dbReference>
<feature type="signal peptide" evidence="2">
    <location>
        <begin position="1"/>
        <end position="23"/>
    </location>
</feature>
<organism evidence="4 5">
    <name type="scientific">Akanthomyces lecanii RCEF 1005</name>
    <dbReference type="NCBI Taxonomy" id="1081108"/>
    <lineage>
        <taxon>Eukaryota</taxon>
        <taxon>Fungi</taxon>
        <taxon>Dikarya</taxon>
        <taxon>Ascomycota</taxon>
        <taxon>Pezizomycotina</taxon>
        <taxon>Sordariomycetes</taxon>
        <taxon>Hypocreomycetidae</taxon>
        <taxon>Hypocreales</taxon>
        <taxon>Cordycipitaceae</taxon>
        <taxon>Akanthomyces</taxon>
        <taxon>Cordyceps confragosa</taxon>
    </lineage>
</organism>
<feature type="compositionally biased region" description="Low complexity" evidence="1">
    <location>
        <begin position="456"/>
        <end position="465"/>
    </location>
</feature>
<proteinExistence type="predicted"/>
<evidence type="ECO:0000256" key="2">
    <source>
        <dbReference type="SAM" id="SignalP"/>
    </source>
</evidence>
<sequence length="574" mass="60710">MRFPSTKPSALLAAAALTTFTTAHSWVEEVYRIAPNGTLVGDAGYPRGWVARTSTDPLWKDAIPQWLLPLSGQSAYSGEEKLNKYDFVADPKFAMLQAAPGDHISLIHLENGHTTLPQNQPKKPHNRGTIFLYGTDQPKPQERLFDVHLVWNRDGTGGDKRGRLLATRNYDDGQCYQPNPGEISTQRAKELAAEGAVHDRELRCQSDIQLPADLKPGSTYTIYWYWDWPDLNADKINMDATKDGKYPWAGTFMRGEKDPNGFDMAAISKNESYASTVDIKIVDAAKLPGGAVAKAVVGGAVDVAAVWNSQQNIYTKAIKAQMTGNFQVDIDANQPAGGSGGSNAPSATSTAPASAPPSSGAGARPSVPPSSDPSAPPDSTPTNPPGDATVTVTVTVPPSTIIQTVYSPKSTADGLAPSQPAMPPAESNSMSQPSQPPPSASNSNSMPQPSQPPPSASDNNSMSQPSQPPPSASNSNSMSQPSQSPPSASNSNSMPQPSQPPVYYTGMAARGSASSAPTTWITHNVWKTVTSAVTVTLYDGTASAPASGSTGSATAPPTYARRGRAWRHNWQFGQ</sequence>